<proteinExistence type="predicted"/>
<dbReference type="Pfam" id="PF16065">
    <property type="entry name" value="DUF4807"/>
    <property type="match status" value="1"/>
</dbReference>
<dbReference type="PANTHER" id="PTHR36693">
    <property type="entry name" value="GH02722P"/>
    <property type="match status" value="1"/>
</dbReference>
<dbReference type="Proteomes" id="UP000648187">
    <property type="component" value="Unassembled WGS sequence"/>
</dbReference>
<comment type="caution">
    <text evidence="1">The sequence shown here is derived from an EMBL/GenBank/DDBJ whole genome shotgun (WGS) entry which is preliminary data.</text>
</comment>
<reference evidence="1" key="1">
    <citation type="submission" date="2020-08" db="EMBL/GenBank/DDBJ databases">
        <title>Spodoptera exigua strain:BAW_Kor-Di-RS1 Genome sequencing and assembly.</title>
        <authorList>
            <person name="Kim J."/>
            <person name="Nam H.Y."/>
            <person name="Kwon M."/>
            <person name="Choi J.H."/>
            <person name="Cho S.R."/>
            <person name="Kim G.-H."/>
        </authorList>
    </citation>
    <scope>NUCLEOTIDE SEQUENCE</scope>
    <source>
        <strain evidence="1">BAW_Kor-Di-RS1</strain>
        <tissue evidence="1">Whole-body</tissue>
    </source>
</reference>
<dbReference type="PANTHER" id="PTHR36693:SF1">
    <property type="entry name" value="GH02722P"/>
    <property type="match status" value="1"/>
</dbReference>
<accession>A0A835G7U3</accession>
<evidence type="ECO:0000313" key="1">
    <source>
        <dbReference type="EMBL" id="KAF9410893.1"/>
    </source>
</evidence>
<name>A0A835G7U3_SPOEX</name>
<gene>
    <name evidence="1" type="ORF">HW555_010180</name>
</gene>
<dbReference type="AlphaFoldDB" id="A0A835G7U3"/>
<keyword evidence="2" id="KW-1185">Reference proteome</keyword>
<protein>
    <submittedName>
        <fullName evidence="1">Uncharacterized protein</fullName>
    </submittedName>
</protein>
<dbReference type="InterPro" id="IPR032072">
    <property type="entry name" value="DUF4807"/>
</dbReference>
<evidence type="ECO:0000313" key="2">
    <source>
        <dbReference type="Proteomes" id="UP000648187"/>
    </source>
</evidence>
<sequence length="285" mass="32610">MDLYGLLESGFDSEASTTSHRDYEKLSVVAKVRLYRNPYTIFFISEDLSILPDEEYYKSIGVKIGDCCELEIDGEDEVKKKLKLRTNALFLQPFVKECVNSDVYRANVVSHLNRLGGYPACGTVFLKLILEPPDIEIIDYAWNERILRLIWTRVEIENAFSWLSTLGGAYSALGDYFDHCAEEAGRISLRQYKLSIMLGDEGLAARSRLYSALSQAQKGNLHISRNIVRRVAQFARETQDHRLIRMCQGIWAKLKYLRSLKHESLTTKDKDCHNKNGKVQNAVTN</sequence>
<dbReference type="EMBL" id="JACKWZ010000242">
    <property type="protein sequence ID" value="KAF9410893.1"/>
    <property type="molecule type" value="Genomic_DNA"/>
</dbReference>
<organism evidence="1 2">
    <name type="scientific">Spodoptera exigua</name>
    <name type="common">Beet armyworm</name>
    <name type="synonym">Noctua fulgens</name>
    <dbReference type="NCBI Taxonomy" id="7107"/>
    <lineage>
        <taxon>Eukaryota</taxon>
        <taxon>Metazoa</taxon>
        <taxon>Ecdysozoa</taxon>
        <taxon>Arthropoda</taxon>
        <taxon>Hexapoda</taxon>
        <taxon>Insecta</taxon>
        <taxon>Pterygota</taxon>
        <taxon>Neoptera</taxon>
        <taxon>Endopterygota</taxon>
        <taxon>Lepidoptera</taxon>
        <taxon>Glossata</taxon>
        <taxon>Ditrysia</taxon>
        <taxon>Noctuoidea</taxon>
        <taxon>Noctuidae</taxon>
        <taxon>Amphipyrinae</taxon>
        <taxon>Spodoptera</taxon>
    </lineage>
</organism>